<dbReference type="PANTHER" id="PTHR38585:SF1">
    <property type="entry name" value="TRANSMEMBRANE PROTEIN"/>
    <property type="match status" value="1"/>
</dbReference>
<gene>
    <name evidence="1" type="ORF">WJX84_005760</name>
</gene>
<organism evidence="1 2">
    <name type="scientific">Apatococcus fuscideae</name>
    <dbReference type="NCBI Taxonomy" id="2026836"/>
    <lineage>
        <taxon>Eukaryota</taxon>
        <taxon>Viridiplantae</taxon>
        <taxon>Chlorophyta</taxon>
        <taxon>core chlorophytes</taxon>
        <taxon>Trebouxiophyceae</taxon>
        <taxon>Chlorellales</taxon>
        <taxon>Chlorellaceae</taxon>
        <taxon>Apatococcus</taxon>
    </lineage>
</organism>
<proteinExistence type="predicted"/>
<keyword evidence="2" id="KW-1185">Reference proteome</keyword>
<reference evidence="1 2" key="1">
    <citation type="journal article" date="2024" name="Nat. Commun.">
        <title>Phylogenomics reveals the evolutionary origins of lichenization in chlorophyte algae.</title>
        <authorList>
            <person name="Puginier C."/>
            <person name="Libourel C."/>
            <person name="Otte J."/>
            <person name="Skaloud P."/>
            <person name="Haon M."/>
            <person name="Grisel S."/>
            <person name="Petersen M."/>
            <person name="Berrin J.G."/>
            <person name="Delaux P.M."/>
            <person name="Dal Grande F."/>
            <person name="Keller J."/>
        </authorList>
    </citation>
    <scope>NUCLEOTIDE SEQUENCE [LARGE SCALE GENOMIC DNA]</scope>
    <source>
        <strain evidence="1 2">SAG 2523</strain>
    </source>
</reference>
<dbReference type="PANTHER" id="PTHR38585">
    <property type="entry name" value="TRANSMEMBRANE PROTEIN"/>
    <property type="match status" value="1"/>
</dbReference>
<name>A0AAW1TF44_9CHLO</name>
<dbReference type="Proteomes" id="UP001485043">
    <property type="component" value="Unassembled WGS sequence"/>
</dbReference>
<protein>
    <submittedName>
        <fullName evidence="1">Uncharacterized protein</fullName>
    </submittedName>
</protein>
<accession>A0AAW1TF44</accession>
<evidence type="ECO:0000313" key="2">
    <source>
        <dbReference type="Proteomes" id="UP001485043"/>
    </source>
</evidence>
<comment type="caution">
    <text evidence="1">The sequence shown here is derived from an EMBL/GenBank/DDBJ whole genome shotgun (WGS) entry which is preliminary data.</text>
</comment>
<sequence length="148" mass="15500">MDNMTPEKLGQLTRQGIAYTGHFFRPVLPYAVQATASAIGFSTGLGVCQAAGMVLRVSCGTPVAGPVMGMMGVGLSSALAGQASLFSQQRLAAHPSGLLRVQGPPRPLLCRQDLITDALLGVAIYKMLGGHFRSVLPQRSVQAWGFCA</sequence>
<dbReference type="EMBL" id="JALJOV010000109">
    <property type="protein sequence ID" value="KAK9867106.1"/>
    <property type="molecule type" value="Genomic_DNA"/>
</dbReference>
<evidence type="ECO:0000313" key="1">
    <source>
        <dbReference type="EMBL" id="KAK9867106.1"/>
    </source>
</evidence>
<dbReference type="AlphaFoldDB" id="A0AAW1TF44"/>